<keyword evidence="4" id="KW-0378">Hydrolase</keyword>
<keyword evidence="5" id="KW-0190">Covalent protein-DNA linkage</keyword>
<keyword evidence="6" id="KW-0238">DNA-binding</keyword>
<comment type="caution">
    <text evidence="8">The sequence shown here is derived from an EMBL/GenBank/DDBJ whole genome shotgun (WGS) entry which is preliminary data.</text>
</comment>
<dbReference type="InterPro" id="IPR003738">
    <property type="entry name" value="SRAP"/>
</dbReference>
<dbReference type="SUPFAM" id="SSF143081">
    <property type="entry name" value="BB1717-like"/>
    <property type="match status" value="1"/>
</dbReference>
<proteinExistence type="inferred from homology"/>
<evidence type="ECO:0000256" key="4">
    <source>
        <dbReference type="ARBA" id="ARBA00022801"/>
    </source>
</evidence>
<evidence type="ECO:0000256" key="6">
    <source>
        <dbReference type="ARBA" id="ARBA00023125"/>
    </source>
</evidence>
<reference evidence="8 9" key="1">
    <citation type="journal article" date="2023" name="G3 (Bethesda)">
        <title>A chromosome-length genome assembly and annotation of blackberry (Rubus argutus, cv. 'Hillquist').</title>
        <authorList>
            <person name="Bruna T."/>
            <person name="Aryal R."/>
            <person name="Dudchenko O."/>
            <person name="Sargent D.J."/>
            <person name="Mead D."/>
            <person name="Buti M."/>
            <person name="Cavallini A."/>
            <person name="Hytonen T."/>
            <person name="Andres J."/>
            <person name="Pham M."/>
            <person name="Weisz D."/>
            <person name="Mascagni F."/>
            <person name="Usai G."/>
            <person name="Natali L."/>
            <person name="Bassil N."/>
            <person name="Fernandez G.E."/>
            <person name="Lomsadze A."/>
            <person name="Armour M."/>
            <person name="Olukolu B."/>
            <person name="Poorten T."/>
            <person name="Britton C."/>
            <person name="Davik J."/>
            <person name="Ashrafi H."/>
            <person name="Aiden E.L."/>
            <person name="Borodovsky M."/>
            <person name="Worthington M."/>
        </authorList>
    </citation>
    <scope>NUCLEOTIDE SEQUENCE [LARGE SCALE GENOMIC DNA]</scope>
    <source>
        <strain evidence="8">PI 553951</strain>
    </source>
</reference>
<evidence type="ECO:0000256" key="3">
    <source>
        <dbReference type="ARBA" id="ARBA00022763"/>
    </source>
</evidence>
<accession>A0AAW1Y848</accession>
<dbReference type="PANTHER" id="PTHR13604:SF0">
    <property type="entry name" value="ABASIC SITE PROCESSING PROTEIN HMCES"/>
    <property type="match status" value="1"/>
</dbReference>
<dbReference type="Gene3D" id="3.90.1680.10">
    <property type="entry name" value="SOS response associated peptidase-like"/>
    <property type="match status" value="1"/>
</dbReference>
<evidence type="ECO:0000313" key="9">
    <source>
        <dbReference type="Proteomes" id="UP001457282"/>
    </source>
</evidence>
<keyword evidence="7" id="KW-0456">Lyase</keyword>
<dbReference type="GO" id="GO:0106300">
    <property type="term" value="P:protein-DNA covalent cross-linking repair"/>
    <property type="evidence" value="ECO:0007669"/>
    <property type="project" value="InterPro"/>
</dbReference>
<dbReference type="GO" id="GO:0008233">
    <property type="term" value="F:peptidase activity"/>
    <property type="evidence" value="ECO:0007669"/>
    <property type="project" value="UniProtKB-KW"/>
</dbReference>
<dbReference type="PANTHER" id="PTHR13604">
    <property type="entry name" value="DC12-RELATED"/>
    <property type="match status" value="1"/>
</dbReference>
<dbReference type="EMBL" id="JBEDUW010000002">
    <property type="protein sequence ID" value="KAK9944635.1"/>
    <property type="molecule type" value="Genomic_DNA"/>
</dbReference>
<dbReference type="GO" id="GO:0003697">
    <property type="term" value="F:single-stranded DNA binding"/>
    <property type="evidence" value="ECO:0007669"/>
    <property type="project" value="InterPro"/>
</dbReference>
<dbReference type="GO" id="GO:0016829">
    <property type="term" value="F:lyase activity"/>
    <property type="evidence" value="ECO:0007669"/>
    <property type="project" value="UniProtKB-KW"/>
</dbReference>
<keyword evidence="2" id="KW-0645">Protease</keyword>
<evidence type="ECO:0000256" key="2">
    <source>
        <dbReference type="ARBA" id="ARBA00022670"/>
    </source>
</evidence>
<dbReference type="AlphaFoldDB" id="A0AAW1Y848"/>
<keyword evidence="3" id="KW-0227">DNA damage</keyword>
<protein>
    <recommendedName>
        <fullName evidence="10">Embryonic stem cell-specific 5-hydroxymethylcytosine-binding protein</fullName>
    </recommendedName>
</protein>
<gene>
    <name evidence="8" type="ORF">M0R45_010195</name>
</gene>
<evidence type="ECO:0000256" key="5">
    <source>
        <dbReference type="ARBA" id="ARBA00023124"/>
    </source>
</evidence>
<name>A0AAW1Y848_RUBAR</name>
<dbReference type="Pfam" id="PF02586">
    <property type="entry name" value="SRAP"/>
    <property type="match status" value="1"/>
</dbReference>
<keyword evidence="9" id="KW-1185">Reference proteome</keyword>
<dbReference type="GO" id="GO:0006508">
    <property type="term" value="P:proteolysis"/>
    <property type="evidence" value="ECO:0007669"/>
    <property type="project" value="UniProtKB-KW"/>
</dbReference>
<comment type="similarity">
    <text evidence="1">Belongs to the SOS response-associated peptidase family.</text>
</comment>
<evidence type="ECO:0008006" key="10">
    <source>
        <dbReference type="Google" id="ProtNLM"/>
    </source>
</evidence>
<evidence type="ECO:0000256" key="1">
    <source>
        <dbReference type="ARBA" id="ARBA00008136"/>
    </source>
</evidence>
<dbReference type="InterPro" id="IPR036590">
    <property type="entry name" value="SRAP-like"/>
</dbReference>
<evidence type="ECO:0000256" key="7">
    <source>
        <dbReference type="ARBA" id="ARBA00023239"/>
    </source>
</evidence>
<organism evidence="8 9">
    <name type="scientific">Rubus argutus</name>
    <name type="common">Southern blackberry</name>
    <dbReference type="NCBI Taxonomy" id="59490"/>
    <lineage>
        <taxon>Eukaryota</taxon>
        <taxon>Viridiplantae</taxon>
        <taxon>Streptophyta</taxon>
        <taxon>Embryophyta</taxon>
        <taxon>Tracheophyta</taxon>
        <taxon>Spermatophyta</taxon>
        <taxon>Magnoliopsida</taxon>
        <taxon>eudicotyledons</taxon>
        <taxon>Gunneridae</taxon>
        <taxon>Pentapetalae</taxon>
        <taxon>rosids</taxon>
        <taxon>fabids</taxon>
        <taxon>Rosales</taxon>
        <taxon>Rosaceae</taxon>
        <taxon>Rosoideae</taxon>
        <taxon>Rosoideae incertae sedis</taxon>
        <taxon>Rubus</taxon>
    </lineage>
</organism>
<dbReference type="Proteomes" id="UP001457282">
    <property type="component" value="Unassembled WGS sequence"/>
</dbReference>
<sequence>MCGRARCTLRADDVSRACYRSHGPVRTVNMDRYRPSYNVSPGANLPVVRRADGADGEEGVVLQCMKWGLIPSFTKKTEKPDHYRMFNARSESICEKASFRRLVPKSRCIVAVEGFYEWKKDGSKKQPYYVHFKDGRSLLFAALYDSWENSEGEKLYTFTIITTSSSSALGWLHDRMPVILGDKESTDTWLNDSSSSNFDKLLQPYEGPDLVWYPVTPAMGKVSFDGPECINEIQLKTEGNNSITKFFSTKGTKKKS</sequence>
<evidence type="ECO:0000313" key="8">
    <source>
        <dbReference type="EMBL" id="KAK9944635.1"/>
    </source>
</evidence>